<dbReference type="PATRIC" id="fig|1121405.3.peg.288"/>
<feature type="transmembrane region" description="Helical" evidence="12">
    <location>
        <begin position="282"/>
        <end position="300"/>
    </location>
</feature>
<evidence type="ECO:0000256" key="8">
    <source>
        <dbReference type="ARBA" id="ARBA00022692"/>
    </source>
</evidence>
<feature type="transmembrane region" description="Helical" evidence="12">
    <location>
        <begin position="253"/>
        <end position="270"/>
    </location>
</feature>
<dbReference type="PANTHER" id="PTHR11048">
    <property type="entry name" value="PRENYLTRANSFERASES"/>
    <property type="match status" value="1"/>
</dbReference>
<keyword evidence="10 12" id="KW-0472">Membrane</keyword>
<dbReference type="CDD" id="cd13959">
    <property type="entry name" value="PT_UbiA_COQ2"/>
    <property type="match status" value="1"/>
</dbReference>
<evidence type="ECO:0000313" key="14">
    <source>
        <dbReference type="Proteomes" id="UP000014977"/>
    </source>
</evidence>
<dbReference type="InterPro" id="IPR039653">
    <property type="entry name" value="Prenyltransferase"/>
</dbReference>
<proteinExistence type="inferred from homology"/>
<dbReference type="NCBIfam" id="TIGR01475">
    <property type="entry name" value="ubiA_other"/>
    <property type="match status" value="1"/>
</dbReference>
<dbReference type="AlphaFoldDB" id="S7VJ49"/>
<dbReference type="Gene3D" id="1.10.357.140">
    <property type="entry name" value="UbiA prenyltransferase"/>
    <property type="match status" value="1"/>
</dbReference>
<dbReference type="EMBL" id="ATHJ01000022">
    <property type="protein sequence ID" value="EPR44598.1"/>
    <property type="molecule type" value="Genomic_DNA"/>
</dbReference>
<dbReference type="EC" id="2.5.1.39" evidence="11"/>
<protein>
    <recommendedName>
        <fullName evidence="11">4-hydroxybenzoate polyprenyltransferase</fullName>
        <ecNumber evidence="11">2.5.1.39</ecNumber>
    </recommendedName>
</protein>
<keyword evidence="4" id="KW-1003">Cell membrane</keyword>
<accession>S7VJ49</accession>
<evidence type="ECO:0000256" key="3">
    <source>
        <dbReference type="ARBA" id="ARBA00005985"/>
    </source>
</evidence>
<dbReference type="PANTHER" id="PTHR11048:SF28">
    <property type="entry name" value="4-HYDROXYBENZOATE POLYPRENYLTRANSFERASE, MITOCHONDRIAL"/>
    <property type="match status" value="1"/>
</dbReference>
<evidence type="ECO:0000313" key="13">
    <source>
        <dbReference type="EMBL" id="EPR44598.1"/>
    </source>
</evidence>
<keyword evidence="14" id="KW-1185">Reference proteome</keyword>
<organism evidence="13 14">
    <name type="scientific">Desulfococcus multivorans DSM 2059</name>
    <dbReference type="NCBI Taxonomy" id="1121405"/>
    <lineage>
        <taxon>Bacteria</taxon>
        <taxon>Pseudomonadati</taxon>
        <taxon>Thermodesulfobacteriota</taxon>
        <taxon>Desulfobacteria</taxon>
        <taxon>Desulfobacterales</taxon>
        <taxon>Desulfococcaceae</taxon>
        <taxon>Desulfococcus</taxon>
    </lineage>
</organism>
<evidence type="ECO:0000256" key="12">
    <source>
        <dbReference type="SAM" id="Phobius"/>
    </source>
</evidence>
<dbReference type="Pfam" id="PF01040">
    <property type="entry name" value="UbiA"/>
    <property type="match status" value="1"/>
</dbReference>
<dbReference type="FunFam" id="1.20.120.1780:FF:000001">
    <property type="entry name" value="4-hydroxybenzoate octaprenyltransferase"/>
    <property type="match status" value="1"/>
</dbReference>
<keyword evidence="7" id="KW-0831">Ubiquinone biosynthesis</keyword>
<dbReference type="RefSeq" id="WP_020875297.1">
    <property type="nucleotide sequence ID" value="NZ_ATHJ01000022.1"/>
</dbReference>
<comment type="cofactor">
    <cofactor evidence="1">
        <name>Mg(2+)</name>
        <dbReference type="ChEBI" id="CHEBI:18420"/>
    </cofactor>
</comment>
<dbReference type="GO" id="GO:0005886">
    <property type="term" value="C:plasma membrane"/>
    <property type="evidence" value="ECO:0007669"/>
    <property type="project" value="TreeGrafter"/>
</dbReference>
<feature type="transmembrane region" description="Helical" evidence="12">
    <location>
        <begin position="155"/>
        <end position="178"/>
    </location>
</feature>
<evidence type="ECO:0000256" key="2">
    <source>
        <dbReference type="ARBA" id="ARBA00004141"/>
    </source>
</evidence>
<dbReference type="OrthoDB" id="9782418at2"/>
<dbReference type="STRING" id="897.B2D07_17180"/>
<dbReference type="Gene3D" id="1.20.120.1780">
    <property type="entry name" value="UbiA prenyltransferase"/>
    <property type="match status" value="1"/>
</dbReference>
<dbReference type="Proteomes" id="UP000014977">
    <property type="component" value="Unassembled WGS sequence"/>
</dbReference>
<keyword evidence="8 12" id="KW-0812">Transmembrane</keyword>
<dbReference type="InterPro" id="IPR000537">
    <property type="entry name" value="UbiA_prenyltransferase"/>
</dbReference>
<feature type="transmembrane region" description="Helical" evidence="12">
    <location>
        <begin position="184"/>
        <end position="207"/>
    </location>
</feature>
<evidence type="ECO:0000256" key="4">
    <source>
        <dbReference type="ARBA" id="ARBA00022475"/>
    </source>
</evidence>
<dbReference type="GO" id="GO:0008412">
    <property type="term" value="F:4-hydroxybenzoate polyprenyltransferase activity"/>
    <property type="evidence" value="ECO:0007669"/>
    <property type="project" value="UniProtKB-EC"/>
</dbReference>
<name>S7VJ49_DESML</name>
<comment type="caution">
    <text evidence="13">The sequence shown here is derived from an EMBL/GenBank/DDBJ whole genome shotgun (WGS) entry which is preliminary data.</text>
</comment>
<dbReference type="FunFam" id="1.10.357.140:FF:000008">
    <property type="entry name" value="4-hydroxybenzoate octaprenyltransferase"/>
    <property type="match status" value="1"/>
</dbReference>
<feature type="transmembrane region" description="Helical" evidence="12">
    <location>
        <begin position="62"/>
        <end position="83"/>
    </location>
</feature>
<dbReference type="GO" id="GO:0006744">
    <property type="term" value="P:ubiquinone biosynthetic process"/>
    <property type="evidence" value="ECO:0007669"/>
    <property type="project" value="UniProtKB-KW"/>
</dbReference>
<dbReference type="InterPro" id="IPR006371">
    <property type="entry name" value="Polyprenyltransferase_UbiA-li"/>
</dbReference>
<feature type="transmembrane region" description="Helical" evidence="12">
    <location>
        <begin position="21"/>
        <end position="50"/>
    </location>
</feature>
<keyword evidence="9 12" id="KW-1133">Transmembrane helix</keyword>
<feature type="transmembrane region" description="Helical" evidence="12">
    <location>
        <begin position="104"/>
        <end position="124"/>
    </location>
</feature>
<evidence type="ECO:0000256" key="5">
    <source>
        <dbReference type="ARBA" id="ARBA00022519"/>
    </source>
</evidence>
<gene>
    <name evidence="13" type="ORF">dsmv_1057</name>
</gene>
<sequence length="308" mass="33457">MTGEARTAPRTDRPGRRWRDLVLKIGVYGRMVKFSHTVFALPFALSALVLAGREHRVTLVEIFWILVAMVGARSAAMGFNRIVDAGFDARNPRTAARELPAGRLSGSAAGVFVVCFSGIFVFAAAMLGPLPLMLSGPVLGVLFLYSYTKRFTWLAHLYLGFAIALAPPATWIAVTGVFSGKILWLSVALAAYIAGFDILYACQDVAFDRSQGLFSIPARFGVKPALRAARAIHAAAYGAFMMLYFAFDMTGGFLLAVGLIGFLLIFEHWLTDPDDLSRVPIAFFHVNSVISVTLLAGVLADELIRRMG</sequence>
<evidence type="ECO:0000256" key="6">
    <source>
        <dbReference type="ARBA" id="ARBA00022679"/>
    </source>
</evidence>
<comment type="subcellular location">
    <subcellularLocation>
        <location evidence="2">Membrane</location>
        <topology evidence="2">Multi-pass membrane protein</topology>
    </subcellularLocation>
</comment>
<evidence type="ECO:0000256" key="7">
    <source>
        <dbReference type="ARBA" id="ARBA00022688"/>
    </source>
</evidence>
<keyword evidence="5" id="KW-0997">Cell inner membrane</keyword>
<dbReference type="InterPro" id="IPR044878">
    <property type="entry name" value="UbiA_sf"/>
</dbReference>
<reference evidence="13 14" key="1">
    <citation type="journal article" date="2013" name="Genome Announc.">
        <title>Draft genome sequences for three mercury-methylating, sulfate-reducing bacteria.</title>
        <authorList>
            <person name="Brown S.D."/>
            <person name="Hurt R.A.Jr."/>
            <person name="Gilmour C.C."/>
            <person name="Elias D.A."/>
        </authorList>
    </citation>
    <scope>NUCLEOTIDE SEQUENCE [LARGE SCALE GENOMIC DNA]</scope>
    <source>
        <strain evidence="13 14">DSM 2059</strain>
    </source>
</reference>
<dbReference type="eggNOG" id="COG0382">
    <property type="taxonomic scope" value="Bacteria"/>
</dbReference>
<keyword evidence="6 13" id="KW-0808">Transferase</keyword>
<comment type="similarity">
    <text evidence="3">Belongs to the UbiA prenyltransferase family.</text>
</comment>
<evidence type="ECO:0000256" key="10">
    <source>
        <dbReference type="ARBA" id="ARBA00023136"/>
    </source>
</evidence>
<evidence type="ECO:0000256" key="1">
    <source>
        <dbReference type="ARBA" id="ARBA00001946"/>
    </source>
</evidence>
<feature type="transmembrane region" description="Helical" evidence="12">
    <location>
        <begin position="130"/>
        <end position="148"/>
    </location>
</feature>
<evidence type="ECO:0000256" key="11">
    <source>
        <dbReference type="ARBA" id="ARBA00034524"/>
    </source>
</evidence>
<evidence type="ECO:0000256" key="9">
    <source>
        <dbReference type="ARBA" id="ARBA00022989"/>
    </source>
</evidence>